<organism evidence="2 3">
    <name type="scientific">Blyttiomyces helicus</name>
    <dbReference type="NCBI Taxonomy" id="388810"/>
    <lineage>
        <taxon>Eukaryota</taxon>
        <taxon>Fungi</taxon>
        <taxon>Fungi incertae sedis</taxon>
        <taxon>Chytridiomycota</taxon>
        <taxon>Chytridiomycota incertae sedis</taxon>
        <taxon>Chytridiomycetes</taxon>
        <taxon>Chytridiomycetes incertae sedis</taxon>
        <taxon>Blyttiomyces</taxon>
    </lineage>
</organism>
<dbReference type="Proteomes" id="UP000269721">
    <property type="component" value="Unassembled WGS sequence"/>
</dbReference>
<feature type="region of interest" description="Disordered" evidence="1">
    <location>
        <begin position="248"/>
        <end position="282"/>
    </location>
</feature>
<evidence type="ECO:0000256" key="1">
    <source>
        <dbReference type="SAM" id="MobiDB-lite"/>
    </source>
</evidence>
<proteinExistence type="predicted"/>
<name>A0A4P9WME8_9FUNG</name>
<protein>
    <submittedName>
        <fullName evidence="2">Uncharacterized protein</fullName>
    </submittedName>
</protein>
<dbReference type="EMBL" id="KZ994160">
    <property type="protein sequence ID" value="RKO93652.1"/>
    <property type="molecule type" value="Genomic_DNA"/>
</dbReference>
<reference evidence="3" key="1">
    <citation type="journal article" date="2018" name="Nat. Microbiol.">
        <title>Leveraging single-cell genomics to expand the fungal tree of life.</title>
        <authorList>
            <person name="Ahrendt S.R."/>
            <person name="Quandt C.A."/>
            <person name="Ciobanu D."/>
            <person name="Clum A."/>
            <person name="Salamov A."/>
            <person name="Andreopoulos B."/>
            <person name="Cheng J.F."/>
            <person name="Woyke T."/>
            <person name="Pelin A."/>
            <person name="Henrissat B."/>
            <person name="Reynolds N.K."/>
            <person name="Benny G.L."/>
            <person name="Smith M.E."/>
            <person name="James T.Y."/>
            <person name="Grigoriev I.V."/>
        </authorList>
    </citation>
    <scope>NUCLEOTIDE SEQUENCE [LARGE SCALE GENOMIC DNA]</scope>
</reference>
<keyword evidence="3" id="KW-1185">Reference proteome</keyword>
<gene>
    <name evidence="2" type="ORF">BDK51DRAFT_30716</name>
</gene>
<feature type="compositionally biased region" description="Low complexity" evidence="1">
    <location>
        <begin position="269"/>
        <end position="279"/>
    </location>
</feature>
<feature type="region of interest" description="Disordered" evidence="1">
    <location>
        <begin position="203"/>
        <end position="235"/>
    </location>
</feature>
<evidence type="ECO:0000313" key="3">
    <source>
        <dbReference type="Proteomes" id="UP000269721"/>
    </source>
</evidence>
<feature type="compositionally biased region" description="Basic and acidic residues" evidence="1">
    <location>
        <begin position="206"/>
        <end position="217"/>
    </location>
</feature>
<evidence type="ECO:0000313" key="2">
    <source>
        <dbReference type="EMBL" id="RKO93652.1"/>
    </source>
</evidence>
<dbReference type="AlphaFoldDB" id="A0A4P9WME8"/>
<accession>A0A4P9WME8</accession>
<sequence length="428" mass="47157">MAVGRERLVAGVSRESRVVNLEDVECLPFRFTVVPANSPVGPTSRLPSPSSSLHHARFNCLVIICVPRCFGTQKKNGPVWNSPTWFLEVAAIPKMTLASNYLPASSPGRGVVIFKALVLNGAAEQIWLNRKSSGREGKVEDGGEGHHLLRRPTSIEPVKLEGDDVRQKRKNVPMSERYIEVVISRLRMFWLFLAIVAKSSPLSGRPRVENRDREGGKGEYSYLVNGGPRPARDDGVARLAGRPRASFDVVGGFGSGGQRARRQRPSPSPLASGALSPSPTGKISFFRRGVEEERDDVKSVRLDGPVLDMERARWRRGGGVGSRARKSQKGLRLRDEGWPVPSTWPLTHHLTSHVSPAEKERDVKNDVCQVWLEDPRADAPVTGPPRQCGRVSQATSPAISLQIHQPPATSRQQLRHALRLQLSLRVKG</sequence>